<comment type="subcellular location">
    <subcellularLocation>
        <location evidence="2">Membrane</location>
    </subcellularLocation>
</comment>
<dbReference type="Gene3D" id="3.30.565.10">
    <property type="entry name" value="Histidine kinase-like ATPase, C-terminal domain"/>
    <property type="match status" value="1"/>
</dbReference>
<name>A0A5B0DYS4_9HYPH</name>
<evidence type="ECO:0000259" key="16">
    <source>
        <dbReference type="PROSITE" id="PS50109"/>
    </source>
</evidence>
<dbReference type="SMART" id="SM00387">
    <property type="entry name" value="HATPase_c"/>
    <property type="match status" value="1"/>
</dbReference>
<feature type="modified residue" description="Phosphohistidine" evidence="13">
    <location>
        <position position="798"/>
    </location>
</feature>
<evidence type="ECO:0000259" key="18">
    <source>
        <dbReference type="PROSITE" id="PS50894"/>
    </source>
</evidence>
<keyword evidence="9" id="KW-0067">ATP-binding</keyword>
<dbReference type="SMART" id="SM00448">
    <property type="entry name" value="REC"/>
    <property type="match status" value="2"/>
</dbReference>
<dbReference type="OrthoDB" id="9789782at2"/>
<feature type="transmembrane region" description="Helical" evidence="15">
    <location>
        <begin position="114"/>
        <end position="133"/>
    </location>
</feature>
<dbReference type="AlphaFoldDB" id="A0A5B0DYS4"/>
<evidence type="ECO:0000256" key="11">
    <source>
        <dbReference type="ARBA" id="ARBA00023012"/>
    </source>
</evidence>
<keyword evidence="10 15" id="KW-1133">Transmembrane helix</keyword>
<keyword evidence="11" id="KW-0902">Two-component regulatory system</keyword>
<dbReference type="InterPro" id="IPR036641">
    <property type="entry name" value="HPT_dom_sf"/>
</dbReference>
<feature type="modified residue" description="4-aspartylphosphate" evidence="14">
    <location>
        <position position="501"/>
    </location>
</feature>
<evidence type="ECO:0000313" key="20">
    <source>
        <dbReference type="Proteomes" id="UP000324738"/>
    </source>
</evidence>
<dbReference type="Pfam" id="PF01627">
    <property type="entry name" value="Hpt"/>
    <property type="match status" value="1"/>
</dbReference>
<reference evidence="19 20" key="1">
    <citation type="submission" date="2019-08" db="EMBL/GenBank/DDBJ databases">
        <title>Aureimonas fodiniaquatilis sp. nov., isolated from a coal mine wastewater.</title>
        <authorList>
            <person name="Kim W."/>
        </authorList>
    </citation>
    <scope>NUCLEOTIDE SEQUENCE [LARGE SCALE GENOMIC DNA]</scope>
    <source>
        <strain evidence="19 20">CAU 1482</strain>
    </source>
</reference>
<evidence type="ECO:0000256" key="13">
    <source>
        <dbReference type="PROSITE-ProRule" id="PRU00110"/>
    </source>
</evidence>
<keyword evidence="5" id="KW-0808">Transferase</keyword>
<dbReference type="CDD" id="cd00088">
    <property type="entry name" value="HPT"/>
    <property type="match status" value="1"/>
</dbReference>
<dbReference type="Gene3D" id="1.20.120.160">
    <property type="entry name" value="HPT domain"/>
    <property type="match status" value="1"/>
</dbReference>
<dbReference type="SUPFAM" id="SSF47384">
    <property type="entry name" value="Homodimeric domain of signal transducing histidine kinase"/>
    <property type="match status" value="1"/>
</dbReference>
<dbReference type="PROSITE" id="PS50109">
    <property type="entry name" value="HIS_KIN"/>
    <property type="match status" value="1"/>
</dbReference>
<dbReference type="EC" id="2.7.13.3" evidence="3"/>
<keyword evidence="6 15" id="KW-0812">Transmembrane</keyword>
<feature type="domain" description="Response regulatory" evidence="17">
    <location>
        <begin position="597"/>
        <end position="715"/>
    </location>
</feature>
<dbReference type="Gene3D" id="3.40.50.2300">
    <property type="match status" value="2"/>
</dbReference>
<dbReference type="PRINTS" id="PR00344">
    <property type="entry name" value="BCTRLSENSOR"/>
</dbReference>
<evidence type="ECO:0000256" key="4">
    <source>
        <dbReference type="ARBA" id="ARBA00022553"/>
    </source>
</evidence>
<evidence type="ECO:0000256" key="9">
    <source>
        <dbReference type="ARBA" id="ARBA00022840"/>
    </source>
</evidence>
<dbReference type="Pfam" id="PF00072">
    <property type="entry name" value="Response_reg"/>
    <property type="match status" value="2"/>
</dbReference>
<dbReference type="CDD" id="cd17546">
    <property type="entry name" value="REC_hyHK_CKI1_RcsC-like"/>
    <property type="match status" value="2"/>
</dbReference>
<dbReference type="SUPFAM" id="SSF52172">
    <property type="entry name" value="CheY-like"/>
    <property type="match status" value="2"/>
</dbReference>
<dbReference type="Gene3D" id="1.10.287.130">
    <property type="match status" value="1"/>
</dbReference>
<dbReference type="SUPFAM" id="SSF55874">
    <property type="entry name" value="ATPase domain of HSP90 chaperone/DNA topoisomerase II/histidine kinase"/>
    <property type="match status" value="1"/>
</dbReference>
<dbReference type="Pfam" id="PF02518">
    <property type="entry name" value="HATPase_c"/>
    <property type="match status" value="1"/>
</dbReference>
<gene>
    <name evidence="19" type="ORF">FPY71_00560</name>
</gene>
<evidence type="ECO:0000256" key="8">
    <source>
        <dbReference type="ARBA" id="ARBA00022777"/>
    </source>
</evidence>
<dbReference type="PANTHER" id="PTHR45339">
    <property type="entry name" value="HYBRID SIGNAL TRANSDUCTION HISTIDINE KINASE J"/>
    <property type="match status" value="1"/>
</dbReference>
<dbReference type="EMBL" id="VTWH01000001">
    <property type="protein sequence ID" value="KAA0971663.1"/>
    <property type="molecule type" value="Genomic_DNA"/>
</dbReference>
<keyword evidence="12 15" id="KW-0472">Membrane</keyword>
<dbReference type="PANTHER" id="PTHR45339:SF3">
    <property type="entry name" value="HISTIDINE KINASE"/>
    <property type="match status" value="1"/>
</dbReference>
<dbReference type="CDD" id="cd00082">
    <property type="entry name" value="HisKA"/>
    <property type="match status" value="1"/>
</dbReference>
<feature type="domain" description="Histidine kinase" evidence="16">
    <location>
        <begin position="207"/>
        <end position="428"/>
    </location>
</feature>
<dbReference type="SMART" id="SM00388">
    <property type="entry name" value="HisKA"/>
    <property type="match status" value="1"/>
</dbReference>
<dbReference type="InterPro" id="IPR003661">
    <property type="entry name" value="HisK_dim/P_dom"/>
</dbReference>
<protein>
    <recommendedName>
        <fullName evidence="3">histidine kinase</fullName>
        <ecNumber evidence="3">2.7.13.3</ecNumber>
    </recommendedName>
</protein>
<accession>A0A5B0DYS4</accession>
<comment type="caution">
    <text evidence="19">The sequence shown here is derived from an EMBL/GenBank/DDBJ whole genome shotgun (WGS) entry which is preliminary data.</text>
</comment>
<evidence type="ECO:0000256" key="5">
    <source>
        <dbReference type="ARBA" id="ARBA00022679"/>
    </source>
</evidence>
<dbReference type="InterPro" id="IPR036890">
    <property type="entry name" value="HATPase_C_sf"/>
</dbReference>
<feature type="transmembrane region" description="Helical" evidence="15">
    <location>
        <begin position="37"/>
        <end position="55"/>
    </location>
</feature>
<keyword evidence="7" id="KW-0547">Nucleotide-binding</keyword>
<dbReference type="GO" id="GO:0005524">
    <property type="term" value="F:ATP binding"/>
    <property type="evidence" value="ECO:0007669"/>
    <property type="project" value="UniProtKB-KW"/>
</dbReference>
<feature type="transmembrane region" description="Helical" evidence="15">
    <location>
        <begin position="67"/>
        <end position="84"/>
    </location>
</feature>
<dbReference type="Pfam" id="PF00512">
    <property type="entry name" value="HisKA"/>
    <property type="match status" value="1"/>
</dbReference>
<evidence type="ECO:0000256" key="10">
    <source>
        <dbReference type="ARBA" id="ARBA00022989"/>
    </source>
</evidence>
<evidence type="ECO:0000256" key="2">
    <source>
        <dbReference type="ARBA" id="ARBA00004370"/>
    </source>
</evidence>
<evidence type="ECO:0000259" key="17">
    <source>
        <dbReference type="PROSITE" id="PS50110"/>
    </source>
</evidence>
<organism evidence="19 20">
    <name type="scientific">Aureimonas fodinaquatilis</name>
    <dbReference type="NCBI Taxonomy" id="2565783"/>
    <lineage>
        <taxon>Bacteria</taxon>
        <taxon>Pseudomonadati</taxon>
        <taxon>Pseudomonadota</taxon>
        <taxon>Alphaproteobacteria</taxon>
        <taxon>Hyphomicrobiales</taxon>
        <taxon>Aurantimonadaceae</taxon>
        <taxon>Aureimonas</taxon>
    </lineage>
</organism>
<evidence type="ECO:0000256" key="15">
    <source>
        <dbReference type="SAM" id="Phobius"/>
    </source>
</evidence>
<dbReference type="InterPro" id="IPR008207">
    <property type="entry name" value="Sig_transdc_His_kin_Hpt_dom"/>
</dbReference>
<dbReference type="CDD" id="cd16922">
    <property type="entry name" value="HATPase_EvgS-ArcB-TorS-like"/>
    <property type="match status" value="1"/>
</dbReference>
<dbReference type="Proteomes" id="UP000324738">
    <property type="component" value="Unassembled WGS sequence"/>
</dbReference>
<feature type="modified residue" description="4-aspartylphosphate" evidence="14">
    <location>
        <position position="648"/>
    </location>
</feature>
<evidence type="ECO:0000313" key="19">
    <source>
        <dbReference type="EMBL" id="KAA0971663.1"/>
    </source>
</evidence>
<keyword evidence="8" id="KW-0418">Kinase</keyword>
<evidence type="ECO:0000256" key="1">
    <source>
        <dbReference type="ARBA" id="ARBA00000085"/>
    </source>
</evidence>
<dbReference type="SUPFAM" id="SSF47226">
    <property type="entry name" value="Histidine-containing phosphotransfer domain, HPT domain"/>
    <property type="match status" value="1"/>
</dbReference>
<dbReference type="PROSITE" id="PS50110">
    <property type="entry name" value="RESPONSE_REGULATORY"/>
    <property type="match status" value="2"/>
</dbReference>
<feature type="domain" description="HPt" evidence="18">
    <location>
        <begin position="759"/>
        <end position="849"/>
    </location>
</feature>
<dbReference type="GO" id="GO:0000155">
    <property type="term" value="F:phosphorelay sensor kinase activity"/>
    <property type="evidence" value="ECO:0007669"/>
    <property type="project" value="InterPro"/>
</dbReference>
<comment type="catalytic activity">
    <reaction evidence="1">
        <text>ATP + protein L-histidine = ADP + protein N-phospho-L-histidine.</text>
        <dbReference type="EC" id="2.7.13.3"/>
    </reaction>
</comment>
<dbReference type="GO" id="GO:0005886">
    <property type="term" value="C:plasma membrane"/>
    <property type="evidence" value="ECO:0007669"/>
    <property type="project" value="UniProtKB-SubCell"/>
</dbReference>
<evidence type="ECO:0000256" key="12">
    <source>
        <dbReference type="ARBA" id="ARBA00023136"/>
    </source>
</evidence>
<evidence type="ECO:0000256" key="14">
    <source>
        <dbReference type="PROSITE-ProRule" id="PRU00169"/>
    </source>
</evidence>
<dbReference type="InterPro" id="IPR036097">
    <property type="entry name" value="HisK_dim/P_sf"/>
</dbReference>
<dbReference type="InterPro" id="IPR003594">
    <property type="entry name" value="HATPase_dom"/>
</dbReference>
<dbReference type="InterPro" id="IPR004358">
    <property type="entry name" value="Sig_transdc_His_kin-like_C"/>
</dbReference>
<feature type="domain" description="Response regulatory" evidence="17">
    <location>
        <begin position="447"/>
        <end position="569"/>
    </location>
</feature>
<dbReference type="InterPro" id="IPR005467">
    <property type="entry name" value="His_kinase_dom"/>
</dbReference>
<dbReference type="FunFam" id="1.10.287.130:FF:000004">
    <property type="entry name" value="Ethylene receptor 1"/>
    <property type="match status" value="1"/>
</dbReference>
<proteinExistence type="predicted"/>
<keyword evidence="20" id="KW-1185">Reference proteome</keyword>
<feature type="transmembrane region" description="Helical" evidence="15">
    <location>
        <begin position="12"/>
        <end position="30"/>
    </location>
</feature>
<evidence type="ECO:0000256" key="7">
    <source>
        <dbReference type="ARBA" id="ARBA00022741"/>
    </source>
</evidence>
<sequence>MNTELNGLRQYFGRFLVYLLWAHVPVLFIVGMITGQSAVSGALAAAFLAGVYHITWLRNGTAPVTRYVSSVALVLEPALLLYLLRGQPWQMDMHMYFFAMLALTIAWFDKRAVLIAAVAIALHHLLLLYLLPYAVFPSDGNLSRVLLHAAIVAFQTAVLVWLSVMVANSFARISRMSEEIVAKNDALEQRTKEAEDANEAKSLFLANISHEIRTPMNAILGFCHLAQRTDLDPKQRDYVTKISNAAGSLLRLINDILDFSKNEAGKLTMETHPFELRASVESLRALMATEADAKGVTIVAQIDDAIPKSLLGDELRFKQVILNLLTNAVKFTQKGDVTIAARLRSLAENTATIEVSVRDAGIGMTAQQQASLFQSFNQADNSTTRRFGGTGLGLAICKQIVEQMGGQIGVASELGVGSTFTFSLELALDNRSADEACVPSDAFLQLRILVADDNPAARQIIQEIFLEWGLNVDLVASGPEVIGAMEIAASANKPFDVVLLDWKMPGMDGMETVQAMRSNTAIKKKPIIVMITAYGNDEFINEAEKADIAAFISKPVEPKGLFDTITNLITATTERDGASAPAAPGLPMVQPEFSGLRVLLVEDNEINREIAIELLTDAGLVVDTAENGLIACERVEAEGLRYSAVLMDVQMPEMDGLEATGVIRRTWDAEKLPIIAMTAHAYEEERQRCFAAGMNDHIAKPVDPDAMVKTLNRWLKLRQVTAKAEAPPAMVEVKAVETGLPDDLPPFGIKAALNRMNGKVPLLRKLIISFGERYDDVGGDLLKLIQAGDIADARRLAHTLKGVAGSLELLEVQEKSAAIERRLASDELDGIGDNIAELKLLVEPAIAAARRLSPAVVAPQAPAGIALDRQDSSAERDQLRDQIKRRSLQARGGFDAYAAAVGLNGQDAKQHPIRLALDRLDYDQALILLDRETALNA</sequence>
<dbReference type="InterPro" id="IPR011006">
    <property type="entry name" value="CheY-like_superfamily"/>
</dbReference>
<evidence type="ECO:0000256" key="3">
    <source>
        <dbReference type="ARBA" id="ARBA00012438"/>
    </source>
</evidence>
<evidence type="ECO:0000256" key="6">
    <source>
        <dbReference type="ARBA" id="ARBA00022692"/>
    </source>
</evidence>
<feature type="transmembrane region" description="Helical" evidence="15">
    <location>
        <begin position="145"/>
        <end position="167"/>
    </location>
</feature>
<dbReference type="PROSITE" id="PS50894">
    <property type="entry name" value="HPT"/>
    <property type="match status" value="1"/>
</dbReference>
<dbReference type="FunFam" id="3.30.565.10:FF:000010">
    <property type="entry name" value="Sensor histidine kinase RcsC"/>
    <property type="match status" value="1"/>
</dbReference>
<dbReference type="InterPro" id="IPR001789">
    <property type="entry name" value="Sig_transdc_resp-reg_receiver"/>
</dbReference>
<keyword evidence="4 14" id="KW-0597">Phosphoprotein</keyword>